<dbReference type="Proteomes" id="UP000009159">
    <property type="component" value="Chromosome"/>
</dbReference>
<evidence type="ECO:0000256" key="5">
    <source>
        <dbReference type="ARBA" id="ARBA00022967"/>
    </source>
</evidence>
<dbReference type="AlphaFoldDB" id="A1TBW4"/>
<dbReference type="GO" id="GO:0005524">
    <property type="term" value="F:ATP binding"/>
    <property type="evidence" value="ECO:0007669"/>
    <property type="project" value="UniProtKB-KW"/>
</dbReference>
<dbReference type="SUPFAM" id="SSF52540">
    <property type="entry name" value="P-loop containing nucleoside triphosphate hydrolases"/>
    <property type="match status" value="1"/>
</dbReference>
<dbReference type="EMBL" id="CP000511">
    <property type="protein sequence ID" value="ABM14664.1"/>
    <property type="molecule type" value="Genomic_DNA"/>
</dbReference>
<evidence type="ECO:0000313" key="10">
    <source>
        <dbReference type="Proteomes" id="UP000009159"/>
    </source>
</evidence>
<keyword evidence="4" id="KW-0067">ATP-binding</keyword>
<name>A1TBW4_MYCVP</name>
<evidence type="ECO:0000313" key="9">
    <source>
        <dbReference type="EMBL" id="ABM14664.1"/>
    </source>
</evidence>
<dbReference type="PANTHER" id="PTHR43166">
    <property type="entry name" value="AMINO ACID IMPORT ATP-BINDING PROTEIN"/>
    <property type="match status" value="1"/>
</dbReference>
<evidence type="ECO:0000256" key="7">
    <source>
        <dbReference type="ARBA" id="ARBA00023136"/>
    </source>
</evidence>
<feature type="domain" description="ABC transporter" evidence="8">
    <location>
        <begin position="17"/>
        <end position="252"/>
    </location>
</feature>
<dbReference type="PROSITE" id="PS00211">
    <property type="entry name" value="ABC_TRANSPORTER_1"/>
    <property type="match status" value="1"/>
</dbReference>
<evidence type="ECO:0000256" key="6">
    <source>
        <dbReference type="ARBA" id="ARBA00022970"/>
    </source>
</evidence>
<dbReference type="PROSITE" id="PS50893">
    <property type="entry name" value="ABC_TRANSPORTER_2"/>
    <property type="match status" value="1"/>
</dbReference>
<gene>
    <name evidence="9" type="ordered locus">Mvan_3884</name>
</gene>
<dbReference type="GO" id="GO:0016887">
    <property type="term" value="F:ATP hydrolysis activity"/>
    <property type="evidence" value="ECO:0007669"/>
    <property type="project" value="InterPro"/>
</dbReference>
<proteinExistence type="predicted"/>
<dbReference type="InterPro" id="IPR017871">
    <property type="entry name" value="ABC_transporter-like_CS"/>
</dbReference>
<evidence type="ECO:0000256" key="4">
    <source>
        <dbReference type="ARBA" id="ARBA00022840"/>
    </source>
</evidence>
<dbReference type="GO" id="GO:0006865">
    <property type="term" value="P:amino acid transport"/>
    <property type="evidence" value="ECO:0007669"/>
    <property type="project" value="UniProtKB-KW"/>
</dbReference>
<evidence type="ECO:0000259" key="8">
    <source>
        <dbReference type="PROSITE" id="PS50893"/>
    </source>
</evidence>
<keyword evidence="1" id="KW-0813">Transport</keyword>
<dbReference type="eggNOG" id="COG1135">
    <property type="taxonomic scope" value="Bacteria"/>
</dbReference>
<keyword evidence="6" id="KW-0029">Amino-acid transport</keyword>
<dbReference type="Gene3D" id="3.40.50.300">
    <property type="entry name" value="P-loop containing nucleotide triphosphate hydrolases"/>
    <property type="match status" value="1"/>
</dbReference>
<keyword evidence="3" id="KW-0547">Nucleotide-binding</keyword>
<dbReference type="STRING" id="350058.Mvan_3884"/>
<dbReference type="SMART" id="SM00382">
    <property type="entry name" value="AAA"/>
    <property type="match status" value="1"/>
</dbReference>
<evidence type="ECO:0000256" key="3">
    <source>
        <dbReference type="ARBA" id="ARBA00022741"/>
    </source>
</evidence>
<evidence type="ECO:0000256" key="2">
    <source>
        <dbReference type="ARBA" id="ARBA00022475"/>
    </source>
</evidence>
<dbReference type="InterPro" id="IPR003593">
    <property type="entry name" value="AAA+_ATPase"/>
</dbReference>
<organism evidence="9 10">
    <name type="scientific">Mycolicibacterium vanbaalenii (strain DSM 7251 / JCM 13017 / BCRC 16820 / KCTC 9966 / NRRL B-24157 / PYR-1)</name>
    <name type="common">Mycobacterium vanbaalenii</name>
    <dbReference type="NCBI Taxonomy" id="350058"/>
    <lineage>
        <taxon>Bacteria</taxon>
        <taxon>Bacillati</taxon>
        <taxon>Actinomycetota</taxon>
        <taxon>Actinomycetes</taxon>
        <taxon>Mycobacteriales</taxon>
        <taxon>Mycobacteriaceae</taxon>
        <taxon>Mycolicibacterium</taxon>
    </lineage>
</organism>
<protein>
    <submittedName>
        <fullName evidence="9">ABC transporter-related protein</fullName>
    </submittedName>
</protein>
<dbReference type="PANTHER" id="PTHR43166:SF30">
    <property type="entry name" value="METHIONINE IMPORT ATP-BINDING PROTEIN METN"/>
    <property type="match status" value="1"/>
</dbReference>
<dbReference type="InterPro" id="IPR027417">
    <property type="entry name" value="P-loop_NTPase"/>
</dbReference>
<evidence type="ECO:0000256" key="1">
    <source>
        <dbReference type="ARBA" id="ARBA00022448"/>
    </source>
</evidence>
<reference evidence="9" key="1">
    <citation type="submission" date="2006-12" db="EMBL/GenBank/DDBJ databases">
        <title>Complete sequence of Mycobacterium vanbaalenii PYR-1.</title>
        <authorList>
            <consortium name="US DOE Joint Genome Institute"/>
            <person name="Copeland A."/>
            <person name="Lucas S."/>
            <person name="Lapidus A."/>
            <person name="Barry K."/>
            <person name="Detter J.C."/>
            <person name="Glavina del Rio T."/>
            <person name="Hammon N."/>
            <person name="Israni S."/>
            <person name="Dalin E."/>
            <person name="Tice H."/>
            <person name="Pitluck S."/>
            <person name="Singan V."/>
            <person name="Schmutz J."/>
            <person name="Larimer F."/>
            <person name="Land M."/>
            <person name="Hauser L."/>
            <person name="Kyrpides N."/>
            <person name="Anderson I.J."/>
            <person name="Miller C."/>
            <person name="Richardson P."/>
        </authorList>
    </citation>
    <scope>NUCLEOTIDE SEQUENCE [LARGE SCALE GENOMIC DNA]</scope>
    <source>
        <strain evidence="9">PYR-1</strain>
    </source>
</reference>
<dbReference type="KEGG" id="mva:Mvan_3884"/>
<sequence length="351" mass="37092">MLRVTAGPSTVESFPVIEIENLTKRFGDRTVLDDISLSVGSGEILAVVGPSGAGKSTLSRCVSFLERPTSGTVRVDGKDFTRLDGDELLAARRNVGVIFQTAPLLRRRTVAQNIALPLQYLHATEGSAGTRVTELLDRVGLADRRDFYPAQLSGGQKQRVGIARALALGPSNLLSDEATSGLDPATTRSILALLSHLRDEFGLSIILITHEMEVVREIADSVARIEDGRIIESGSVQDVILDPASELARELLPDRPSVPLDGAGEIWEVSHASRTVPLDWLTSIQSAPGLSGAAVSVLSASVESIRGVAVGRAVLAITPSAPSGFVEYLTERGLHVRPVEKVAAGSAEAAA</sequence>
<dbReference type="Pfam" id="PF00005">
    <property type="entry name" value="ABC_tran"/>
    <property type="match status" value="1"/>
</dbReference>
<dbReference type="HOGENOM" id="CLU_000604_1_3_11"/>
<keyword evidence="5" id="KW-1278">Translocase</keyword>
<accession>A1TBW4</accession>
<keyword evidence="7" id="KW-0472">Membrane</keyword>
<keyword evidence="10" id="KW-1185">Reference proteome</keyword>
<keyword evidence="2" id="KW-1003">Cell membrane</keyword>
<dbReference type="InterPro" id="IPR003439">
    <property type="entry name" value="ABC_transporter-like_ATP-bd"/>
</dbReference>
<dbReference type="InterPro" id="IPR050086">
    <property type="entry name" value="MetN_ABC_transporter-like"/>
</dbReference>